<dbReference type="Proteomes" id="UP000199147">
    <property type="component" value="Unassembled WGS sequence"/>
</dbReference>
<protein>
    <submittedName>
        <fullName evidence="2">Uncharacterized protein</fullName>
    </submittedName>
</protein>
<dbReference type="STRING" id="146018.BN2156_00176"/>
<dbReference type="EMBL" id="CWKH01000001">
    <property type="protein sequence ID" value="CRZ13346.1"/>
    <property type="molecule type" value="Genomic_DNA"/>
</dbReference>
<reference evidence="3" key="1">
    <citation type="submission" date="2015-07" db="EMBL/GenBank/DDBJ databases">
        <authorList>
            <person name="Urmite Genomes"/>
        </authorList>
    </citation>
    <scope>NUCLEOTIDE SEQUENCE [LARGE SCALE GENOMIC DNA]</scope>
    <source>
        <strain evidence="3">type strain: ATCC 49404</strain>
    </source>
</reference>
<evidence type="ECO:0000313" key="3">
    <source>
        <dbReference type="Proteomes" id="UP000199147"/>
    </source>
</evidence>
<gene>
    <name evidence="2" type="ORF">BN2156_00176</name>
</gene>
<evidence type="ECO:0000256" key="1">
    <source>
        <dbReference type="SAM" id="MobiDB-lite"/>
    </source>
</evidence>
<keyword evidence="3" id="KW-1185">Reference proteome</keyword>
<name>A0A0H5RHY2_9MYCO</name>
<evidence type="ECO:0000313" key="2">
    <source>
        <dbReference type="EMBL" id="CRZ13346.1"/>
    </source>
</evidence>
<dbReference type="AlphaFoldDB" id="A0A0H5RHY2"/>
<organism evidence="2 3">
    <name type="scientific">Mycolicibacterium neworleansense</name>
    <dbReference type="NCBI Taxonomy" id="146018"/>
    <lineage>
        <taxon>Bacteria</taxon>
        <taxon>Bacillati</taxon>
        <taxon>Actinomycetota</taxon>
        <taxon>Actinomycetes</taxon>
        <taxon>Mycobacteriales</taxon>
        <taxon>Mycobacteriaceae</taxon>
        <taxon>Mycolicibacterium</taxon>
    </lineage>
</organism>
<sequence>MRFSSSENPLSVRCPGLGVAGRPQLGSGGEREGVRFAYFEPPTARLIR</sequence>
<proteinExistence type="predicted"/>
<feature type="region of interest" description="Disordered" evidence="1">
    <location>
        <begin position="1"/>
        <end position="27"/>
    </location>
</feature>
<accession>A0A0H5RHY2</accession>